<keyword evidence="2" id="KW-1185">Reference proteome</keyword>
<sequence>MYMKELPDESFIKICLDCVTLSEVLDLAVPGANGEAFLNAVGDEGGVITDGMLDAFFAHILKDALLSYRKFVATRDLSESMTANPENRIESLSVLQDVGSSLNLAPKHKRCSTDEHDSRNLKRTKAFSTVTSDSGGVNKAEPEVRTVRNTSNLFKRTFSTVSAPRTKVLSRPSIISAPLPSSLRRVPVSAGSTVSRLGARSQSSSISGLPVYGVHRQAVYIDNSERSEAPSSADTDDDATISSASGVLAGTSLSAAQILSVPYV</sequence>
<evidence type="ECO:0000313" key="1">
    <source>
        <dbReference type="EMBL" id="KAJ3733392.1"/>
    </source>
</evidence>
<proteinExistence type="predicted"/>
<accession>A0AA38JJV3</accession>
<dbReference type="AlphaFoldDB" id="A0AA38JJV3"/>
<comment type="caution">
    <text evidence="1">The sequence shown here is derived from an EMBL/GenBank/DDBJ whole genome shotgun (WGS) entry which is preliminary data.</text>
</comment>
<protein>
    <submittedName>
        <fullName evidence="1">Uncharacterized protein</fullName>
    </submittedName>
</protein>
<organism evidence="1 2">
    <name type="scientific">Lentinula guzmanii</name>
    <dbReference type="NCBI Taxonomy" id="2804957"/>
    <lineage>
        <taxon>Eukaryota</taxon>
        <taxon>Fungi</taxon>
        <taxon>Dikarya</taxon>
        <taxon>Basidiomycota</taxon>
        <taxon>Agaricomycotina</taxon>
        <taxon>Agaricomycetes</taxon>
        <taxon>Agaricomycetidae</taxon>
        <taxon>Agaricales</taxon>
        <taxon>Marasmiineae</taxon>
        <taxon>Omphalotaceae</taxon>
        <taxon>Lentinula</taxon>
    </lineage>
</organism>
<reference evidence="1" key="1">
    <citation type="submission" date="2022-08" db="EMBL/GenBank/DDBJ databases">
        <authorList>
            <consortium name="DOE Joint Genome Institute"/>
            <person name="Min B."/>
            <person name="Sierra-Patev S."/>
            <person name="Naranjo-Ortiz M."/>
            <person name="Looney B."/>
            <person name="Konkel Z."/>
            <person name="Slot J.C."/>
            <person name="Sakamoto Y."/>
            <person name="Steenwyk J.L."/>
            <person name="Rokas A."/>
            <person name="Carro J."/>
            <person name="Camarero S."/>
            <person name="Ferreira P."/>
            <person name="Molpeceres G."/>
            <person name="Ruiz-duenas F.J."/>
            <person name="Serrano A."/>
            <person name="Henrissat B."/>
            <person name="Drula E."/>
            <person name="Hughes K.W."/>
            <person name="Mata J.L."/>
            <person name="Ishikawa N.K."/>
            <person name="Vargas-Isla R."/>
            <person name="Ushijima S."/>
            <person name="Smith C.A."/>
            <person name="Ahrendt S."/>
            <person name="Andreopoulos W."/>
            <person name="He G."/>
            <person name="LaButti K."/>
            <person name="Lipzen A."/>
            <person name="Ng V."/>
            <person name="Riley R."/>
            <person name="Sandor L."/>
            <person name="Barry K."/>
            <person name="Martinez A.T."/>
            <person name="Xiao Y."/>
            <person name="Gibbons J.G."/>
            <person name="Terashima K."/>
            <person name="Hibbett D.S."/>
            <person name="Grigoriev I.V."/>
        </authorList>
    </citation>
    <scope>NUCLEOTIDE SEQUENCE</scope>
    <source>
        <strain evidence="1">ET3784</strain>
    </source>
</reference>
<dbReference type="Proteomes" id="UP001176059">
    <property type="component" value="Unassembled WGS sequence"/>
</dbReference>
<name>A0AA38JJV3_9AGAR</name>
<reference evidence="1" key="2">
    <citation type="journal article" date="2023" name="Proc. Natl. Acad. Sci. U.S.A.">
        <title>A global phylogenomic analysis of the shiitake genus Lentinula.</title>
        <authorList>
            <person name="Sierra-Patev S."/>
            <person name="Min B."/>
            <person name="Naranjo-Ortiz M."/>
            <person name="Looney B."/>
            <person name="Konkel Z."/>
            <person name="Slot J.C."/>
            <person name="Sakamoto Y."/>
            <person name="Steenwyk J.L."/>
            <person name="Rokas A."/>
            <person name="Carro J."/>
            <person name="Camarero S."/>
            <person name="Ferreira P."/>
            <person name="Molpeceres G."/>
            <person name="Ruiz-Duenas F.J."/>
            <person name="Serrano A."/>
            <person name="Henrissat B."/>
            <person name="Drula E."/>
            <person name="Hughes K.W."/>
            <person name="Mata J.L."/>
            <person name="Ishikawa N.K."/>
            <person name="Vargas-Isla R."/>
            <person name="Ushijima S."/>
            <person name="Smith C.A."/>
            <person name="Donoghue J."/>
            <person name="Ahrendt S."/>
            <person name="Andreopoulos W."/>
            <person name="He G."/>
            <person name="LaButti K."/>
            <person name="Lipzen A."/>
            <person name="Ng V."/>
            <person name="Riley R."/>
            <person name="Sandor L."/>
            <person name="Barry K."/>
            <person name="Martinez A.T."/>
            <person name="Xiao Y."/>
            <person name="Gibbons J.G."/>
            <person name="Terashima K."/>
            <person name="Grigoriev I.V."/>
            <person name="Hibbett D."/>
        </authorList>
    </citation>
    <scope>NUCLEOTIDE SEQUENCE</scope>
    <source>
        <strain evidence="1">ET3784</strain>
    </source>
</reference>
<dbReference type="EMBL" id="JANVFO010000018">
    <property type="protein sequence ID" value="KAJ3733392.1"/>
    <property type="molecule type" value="Genomic_DNA"/>
</dbReference>
<gene>
    <name evidence="1" type="ORF">DFJ43DRAFT_1138116</name>
</gene>
<evidence type="ECO:0000313" key="2">
    <source>
        <dbReference type="Proteomes" id="UP001176059"/>
    </source>
</evidence>